<gene>
    <name evidence="1" type="ORF">DOS84_18225</name>
</gene>
<protein>
    <recommendedName>
        <fullName evidence="3">Sugar-binding protein</fullName>
    </recommendedName>
</protein>
<organism evidence="1 2">
    <name type="scientific">Flavobacterium aquariorum</name>
    <dbReference type="NCBI Taxonomy" id="2217670"/>
    <lineage>
        <taxon>Bacteria</taxon>
        <taxon>Pseudomonadati</taxon>
        <taxon>Bacteroidota</taxon>
        <taxon>Flavobacteriia</taxon>
        <taxon>Flavobacteriales</taxon>
        <taxon>Flavobacteriaceae</taxon>
        <taxon>Flavobacterium</taxon>
    </lineage>
</organism>
<keyword evidence="2" id="KW-1185">Reference proteome</keyword>
<evidence type="ECO:0000313" key="2">
    <source>
        <dbReference type="Proteomes" id="UP000249177"/>
    </source>
</evidence>
<proteinExistence type="predicted"/>
<sequence length="1069" mass="119586">MSVKMKAQDDSTKFLPNIVPPSPSAYSLGNYGNVPVGLVNGTSNIDIPLLTYTTKNLSMPIKLFYGSNGIKVDDISSSVGLGWNMTAGGIITRNVNDVADEKNNISPVSIPDDAILDDGTLTSVDIDYFYNIGNNDGADSEADIFSFNFNNLSGKFVLDKNQNPVLIENQNVTIEKITNSGNTSFIITTNDGIKYYFDAVETTMFRAQNAGFSQPNISTTSWYLTSVKHPLGDEIYLEYENNDYNFIASQSQALIVSNPYTQENCVENNGGTYQYGPVLTSITSHSMSINGKHITRIFSNNTMNGVLNFLYYPDNDPEVSIGGNKKINKVQLIANSSNTIEEINFNYLVTANKRSFLKQIVFKDISKQYNFEYITPELFPLRLDKSQDHWGYYNGRSNSTLVPEVPNMPDIQFTKANKEADVNFTKIGMLKKICYPTKGCSEFEYEANTFRGQKTITPSPIEGVLNVYIGPTTTSPDAIKISEQTIYLPFSQMVNVGGYGEFNLDACDASMNTDHSQASLSVTNIENNSLEHLFSETQSAGFVDEGTSIILKENISISQFYFFGEANKNYKISLKASLRCTAGGVQFEYYNSRPYVMSDNIVTGGIRIKSVNDLIENNSTDKSNYKRFYYSSLSNLNISSGISSGNPYYISQSTKRIVCNGTGETGIQCSHVDVNNLVLTSSSILSLYDKGANVYYKDVTISYGDDAFLNGGENHQFIINPDLPGEVLSGTDFNHSSKTNSGWNNGLESKIIYFKKGNVPNSFLYLKESTNDYFSDTRINKEVYSYPVRKNFQLDCFSSGQPDSIENLDIMHNVISSHWNYLASNETTDYFYDSNDIRKDSIVNKTNYFYDNPNHAQLTRRESINSENETLETKYVYPPDLLGEAFMDELASGNRISNPVITEEYTGTTLVFKNKTVFAKDDSTNSLVLPKFVYAAKFPNSIATANQLEKKITYDKYDNKGNILQYTLENGTPVSIIWGYNQTEPIAKIENATYEQANAVYSTNENVFRNSLPNAMVTTYTYKPLIGVSSITDPKGNTIYYEYDESNRLSLVKDSQGNILSQNQYHYKN</sequence>
<dbReference type="Gene3D" id="2.180.10.10">
    <property type="entry name" value="RHS repeat-associated core"/>
    <property type="match status" value="1"/>
</dbReference>
<dbReference type="EMBL" id="QKXH01000014">
    <property type="protein sequence ID" value="PZX92030.1"/>
    <property type="molecule type" value="Genomic_DNA"/>
</dbReference>
<dbReference type="Proteomes" id="UP000249177">
    <property type="component" value="Unassembled WGS sequence"/>
</dbReference>
<evidence type="ECO:0008006" key="3">
    <source>
        <dbReference type="Google" id="ProtNLM"/>
    </source>
</evidence>
<dbReference type="AlphaFoldDB" id="A0A2W7TTI3"/>
<reference evidence="1 2" key="1">
    <citation type="submission" date="2018-06" db="EMBL/GenBank/DDBJ databases">
        <title>Flavobacterium sp IMCC34762, genome.</title>
        <authorList>
            <person name="Joung Y."/>
            <person name="Cho J."/>
            <person name="Song J."/>
        </authorList>
    </citation>
    <scope>NUCLEOTIDE SEQUENCE [LARGE SCALE GENOMIC DNA]</scope>
    <source>
        <strain evidence="1 2">IMCC34762</strain>
    </source>
</reference>
<comment type="caution">
    <text evidence="1">The sequence shown here is derived from an EMBL/GenBank/DDBJ whole genome shotgun (WGS) entry which is preliminary data.</text>
</comment>
<evidence type="ECO:0000313" key="1">
    <source>
        <dbReference type="EMBL" id="PZX92030.1"/>
    </source>
</evidence>
<name>A0A2W7TTI3_9FLAO</name>
<accession>A0A2W7TTI3</accession>